<evidence type="ECO:0000256" key="11">
    <source>
        <dbReference type="ARBA" id="ARBA00023163"/>
    </source>
</evidence>
<keyword evidence="4" id="KW-0678">Repressor</keyword>
<dbReference type="InterPro" id="IPR029063">
    <property type="entry name" value="SAM-dependent_MTases_sf"/>
</dbReference>
<evidence type="ECO:0000256" key="3">
    <source>
        <dbReference type="ARBA" id="ARBA00020203"/>
    </source>
</evidence>
<dbReference type="GO" id="GO:0005730">
    <property type="term" value="C:nucleolus"/>
    <property type="evidence" value="ECO:0007669"/>
    <property type="project" value="UniProtKB-SubCell"/>
</dbReference>
<keyword evidence="12 13" id="KW-0539">Nucleus</keyword>
<dbReference type="CDD" id="cd02440">
    <property type="entry name" value="AdoMet_MTases"/>
    <property type="match status" value="1"/>
</dbReference>
<comment type="function">
    <text evidence="13">S-adenosyl-L-methionine-dependent methyltransferase that specifically methylates the N(1) position of adenine in helix 25.1 in 25S rRNA. Required both for ribosomal 40S and 60S subunits biogenesis. Required for efficient pre-rRNA cleavage at site A2.</text>
</comment>
<keyword evidence="5 13" id="KW-0698">rRNA processing</keyword>
<dbReference type="EC" id="2.1.1.-" evidence="13"/>
<dbReference type="Proteomes" id="UP000319731">
    <property type="component" value="Unassembled WGS sequence"/>
</dbReference>
<keyword evidence="11" id="KW-0804">Transcription</keyword>
<evidence type="ECO:0000313" key="16">
    <source>
        <dbReference type="Proteomes" id="UP000319731"/>
    </source>
</evidence>
<dbReference type="SUPFAM" id="SSF53335">
    <property type="entry name" value="S-adenosyl-L-methionine-dependent methyltransferases"/>
    <property type="match status" value="1"/>
</dbReference>
<evidence type="ECO:0000256" key="9">
    <source>
        <dbReference type="ARBA" id="ARBA00022853"/>
    </source>
</evidence>
<dbReference type="AlphaFoldDB" id="A0A507CHL6"/>
<evidence type="ECO:0000256" key="13">
    <source>
        <dbReference type="RuleBase" id="RU365074"/>
    </source>
</evidence>
<evidence type="ECO:0000256" key="6">
    <source>
        <dbReference type="ARBA" id="ARBA00022603"/>
    </source>
</evidence>
<evidence type="ECO:0000256" key="14">
    <source>
        <dbReference type="SAM" id="MobiDB-lite"/>
    </source>
</evidence>
<dbReference type="RefSeq" id="XP_031027497.1">
    <property type="nucleotide sequence ID" value="XM_031166402.1"/>
</dbReference>
<comment type="similarity">
    <text evidence="2 13">Belongs to the methyltransferase superfamily. RRP8 family.</text>
</comment>
<dbReference type="PANTHER" id="PTHR12787">
    <property type="entry name" value="RIBOSOMAL RNA-PROCESSING PROTEIN 8"/>
    <property type="match status" value="1"/>
</dbReference>
<dbReference type="Pfam" id="PF05148">
    <property type="entry name" value="Methyltransf_8"/>
    <property type="match status" value="1"/>
</dbReference>
<dbReference type="InterPro" id="IPR042036">
    <property type="entry name" value="RRP8_N"/>
</dbReference>
<evidence type="ECO:0000256" key="1">
    <source>
        <dbReference type="ARBA" id="ARBA00004604"/>
    </source>
</evidence>
<evidence type="ECO:0000256" key="2">
    <source>
        <dbReference type="ARBA" id="ARBA00006301"/>
    </source>
</evidence>
<keyword evidence="10" id="KW-0805">Transcription regulation</keyword>
<keyword evidence="7 13" id="KW-0808">Transferase</keyword>
<feature type="compositionally biased region" description="Basic and acidic residues" evidence="14">
    <location>
        <begin position="63"/>
        <end position="76"/>
    </location>
</feature>
<dbReference type="FunFam" id="1.10.10.2150:FF:000001">
    <property type="entry name" value="Ribosomal RNA-processing protein 8"/>
    <property type="match status" value="1"/>
</dbReference>
<sequence>MTTSPPNFGALWTGDAPLKMKRPATSEPKAERPKKKIRSEPPAPEPEVKVAPVIVAQVKRPVTLKDKLKQALDKSKSRAVAASKVSNPYSSSKASQVNKKGGVNTTAKHPKLQPQPTTSTQTRPTPAAPSNKHAKKLAGAEFRWINEQLYTTTSYDAVDLFKTQPNMFDVYHQGFRSQVTTWPLNPINVIIASCSKLPKTTIIADLGCGDAQLAQDLSHDYKVHSFDLVSKNKHVVACDIAHVPLKDGSVDVVVICLALMGTNWADFVKEAVRILRKGGMLKIAEVTSRFVNVDDFVEYLTASLGLKLKSQDVSNPMFILFDFVKKTEASAEVEDKSSLLKPCVYKRR</sequence>
<keyword evidence="6 13" id="KW-0489">Methyltransferase</keyword>
<evidence type="ECO:0000256" key="10">
    <source>
        <dbReference type="ARBA" id="ARBA00023015"/>
    </source>
</evidence>
<organism evidence="15 16">
    <name type="scientific">Synchytrium microbalum</name>
    <dbReference type="NCBI Taxonomy" id="1806994"/>
    <lineage>
        <taxon>Eukaryota</taxon>
        <taxon>Fungi</taxon>
        <taxon>Fungi incertae sedis</taxon>
        <taxon>Chytridiomycota</taxon>
        <taxon>Chytridiomycota incertae sedis</taxon>
        <taxon>Chytridiomycetes</taxon>
        <taxon>Synchytriales</taxon>
        <taxon>Synchytriaceae</taxon>
        <taxon>Synchytrium</taxon>
    </lineage>
</organism>
<dbReference type="GeneID" id="42001699"/>
<dbReference type="GO" id="GO:0006325">
    <property type="term" value="P:chromatin organization"/>
    <property type="evidence" value="ECO:0007669"/>
    <property type="project" value="UniProtKB-KW"/>
</dbReference>
<dbReference type="GO" id="GO:0016433">
    <property type="term" value="F:rRNA (adenine) methyltransferase activity"/>
    <property type="evidence" value="ECO:0007669"/>
    <property type="project" value="TreeGrafter"/>
</dbReference>
<feature type="region of interest" description="Disordered" evidence="14">
    <location>
        <begin position="1"/>
        <end position="134"/>
    </location>
</feature>
<keyword evidence="8 13" id="KW-0949">S-adenosyl-L-methionine</keyword>
<comment type="caution">
    <text evidence="15">The sequence shown here is derived from an EMBL/GenBank/DDBJ whole genome shotgun (WGS) entry which is preliminary data.</text>
</comment>
<comment type="subcellular location">
    <subcellularLocation>
        <location evidence="1 13">Nucleus</location>
        <location evidence="1 13">Nucleolus</location>
    </subcellularLocation>
</comment>
<evidence type="ECO:0000256" key="5">
    <source>
        <dbReference type="ARBA" id="ARBA00022552"/>
    </source>
</evidence>
<evidence type="ECO:0000313" key="15">
    <source>
        <dbReference type="EMBL" id="TPX37586.1"/>
    </source>
</evidence>
<dbReference type="STRING" id="1806994.A0A507CHL6"/>
<dbReference type="PANTHER" id="PTHR12787:SF0">
    <property type="entry name" value="RIBOSOMAL RNA-PROCESSING PROTEIN 8"/>
    <property type="match status" value="1"/>
</dbReference>
<proteinExistence type="inferred from homology"/>
<accession>A0A507CHL6</accession>
<evidence type="ECO:0000256" key="7">
    <source>
        <dbReference type="ARBA" id="ARBA00022679"/>
    </source>
</evidence>
<evidence type="ECO:0000256" key="8">
    <source>
        <dbReference type="ARBA" id="ARBA00022691"/>
    </source>
</evidence>
<protein>
    <recommendedName>
        <fullName evidence="3 13">Ribosomal RNA-processing protein 8</fullName>
        <ecNumber evidence="13">2.1.1.-</ecNumber>
    </recommendedName>
</protein>
<keyword evidence="16" id="KW-1185">Reference proteome</keyword>
<dbReference type="GO" id="GO:0042273">
    <property type="term" value="P:ribosomal large subunit biogenesis"/>
    <property type="evidence" value="ECO:0007669"/>
    <property type="project" value="TreeGrafter"/>
</dbReference>
<reference evidence="15 16" key="1">
    <citation type="journal article" date="2019" name="Sci. Rep.">
        <title>Comparative genomics of chytrid fungi reveal insights into the obligate biotrophic and pathogenic lifestyle of Synchytrium endobioticum.</title>
        <authorList>
            <person name="van de Vossenberg B.T.L.H."/>
            <person name="Warris S."/>
            <person name="Nguyen H.D.T."/>
            <person name="van Gent-Pelzer M.P.E."/>
            <person name="Joly D.L."/>
            <person name="van de Geest H.C."/>
            <person name="Bonants P.J.M."/>
            <person name="Smith D.S."/>
            <person name="Levesque C.A."/>
            <person name="van der Lee T.A.J."/>
        </authorList>
    </citation>
    <scope>NUCLEOTIDE SEQUENCE [LARGE SCALE GENOMIC DNA]</scope>
    <source>
        <strain evidence="15 16">JEL517</strain>
    </source>
</reference>
<name>A0A507CHL6_9FUNG</name>
<feature type="compositionally biased region" description="Polar residues" evidence="14">
    <location>
        <begin position="87"/>
        <end position="107"/>
    </location>
</feature>
<dbReference type="InterPro" id="IPR007823">
    <property type="entry name" value="RRP8"/>
</dbReference>
<evidence type="ECO:0000256" key="12">
    <source>
        <dbReference type="ARBA" id="ARBA00023242"/>
    </source>
</evidence>
<dbReference type="Gene3D" id="3.40.50.150">
    <property type="entry name" value="Vaccinia Virus protein VP39"/>
    <property type="match status" value="1"/>
</dbReference>
<gene>
    <name evidence="15" type="ORF">SmJEL517_g00473</name>
</gene>
<dbReference type="EMBL" id="QEAO01000002">
    <property type="protein sequence ID" value="TPX37586.1"/>
    <property type="molecule type" value="Genomic_DNA"/>
</dbReference>
<dbReference type="OrthoDB" id="10258825at2759"/>
<dbReference type="FunFam" id="3.40.50.150:FF:000068">
    <property type="entry name" value="Ribosomal RNA-processing protein 8"/>
    <property type="match status" value="1"/>
</dbReference>
<dbReference type="Gene3D" id="1.10.10.2150">
    <property type="entry name" value="Ribosomal RNA-processing protein 8, N-terminal domain"/>
    <property type="match status" value="1"/>
</dbReference>
<evidence type="ECO:0000256" key="4">
    <source>
        <dbReference type="ARBA" id="ARBA00022491"/>
    </source>
</evidence>
<feature type="compositionally biased region" description="Low complexity" evidence="14">
    <location>
        <begin position="114"/>
        <end position="130"/>
    </location>
</feature>
<keyword evidence="9" id="KW-0156">Chromatin regulator</keyword>